<dbReference type="FunFam" id="1.20.1250.20:FF:000175">
    <property type="entry name" value="Inorganic phosphate transporter 1-6"/>
    <property type="match status" value="1"/>
</dbReference>
<feature type="transmembrane region" description="Helical" evidence="10">
    <location>
        <begin position="248"/>
        <end position="267"/>
    </location>
</feature>
<keyword evidence="7 10" id="KW-0472">Membrane</keyword>
<evidence type="ECO:0000313" key="13">
    <source>
        <dbReference type="Proteomes" id="UP001497457"/>
    </source>
</evidence>
<dbReference type="PANTHER" id="PTHR24064">
    <property type="entry name" value="SOLUTE CARRIER FAMILY 22 MEMBER"/>
    <property type="match status" value="1"/>
</dbReference>
<accession>A0ABC9CC18</accession>
<dbReference type="PROSITE" id="PS50850">
    <property type="entry name" value="MFS"/>
    <property type="match status" value="1"/>
</dbReference>
<feature type="transmembrane region" description="Helical" evidence="10">
    <location>
        <begin position="475"/>
        <end position="496"/>
    </location>
</feature>
<proteinExistence type="inferred from homology"/>
<comment type="subcellular location">
    <subcellularLocation>
        <location evidence="1">Membrane</location>
        <topology evidence="1">Multi-pass membrane protein</topology>
    </subcellularLocation>
</comment>
<feature type="transmembrane region" description="Helical" evidence="10">
    <location>
        <begin position="331"/>
        <end position="348"/>
    </location>
</feature>
<feature type="transmembrane region" description="Helical" evidence="10">
    <location>
        <begin position="407"/>
        <end position="425"/>
    </location>
</feature>
<dbReference type="EMBL" id="OZ075139">
    <property type="protein sequence ID" value="CAL5018151.1"/>
    <property type="molecule type" value="Genomic_DNA"/>
</dbReference>
<feature type="transmembrane region" description="Helical" evidence="10">
    <location>
        <begin position="113"/>
        <end position="133"/>
    </location>
</feature>
<dbReference type="Proteomes" id="UP001497457">
    <property type="component" value="Chromosome 29rd"/>
</dbReference>
<dbReference type="GO" id="GO:0015293">
    <property type="term" value="F:symporter activity"/>
    <property type="evidence" value="ECO:0007669"/>
    <property type="project" value="UniProtKB-KW"/>
</dbReference>
<comment type="similarity">
    <text evidence="9">Belongs to the major facilitator superfamily. Phosphate:H(+) symporter (TC 2.A.1.9) family.</text>
</comment>
<keyword evidence="13" id="KW-1185">Reference proteome</keyword>
<gene>
    <name evidence="12" type="ORF">URODEC1_LOCUS74098</name>
</gene>
<name>A0ABC9CC18_9POAL</name>
<evidence type="ECO:0000256" key="10">
    <source>
        <dbReference type="SAM" id="Phobius"/>
    </source>
</evidence>
<keyword evidence="5" id="KW-0769">Symport</keyword>
<organism evidence="12 13">
    <name type="scientific">Urochloa decumbens</name>
    <dbReference type="NCBI Taxonomy" id="240449"/>
    <lineage>
        <taxon>Eukaryota</taxon>
        <taxon>Viridiplantae</taxon>
        <taxon>Streptophyta</taxon>
        <taxon>Embryophyta</taxon>
        <taxon>Tracheophyta</taxon>
        <taxon>Spermatophyta</taxon>
        <taxon>Magnoliopsida</taxon>
        <taxon>Liliopsida</taxon>
        <taxon>Poales</taxon>
        <taxon>Poaceae</taxon>
        <taxon>PACMAD clade</taxon>
        <taxon>Panicoideae</taxon>
        <taxon>Panicodae</taxon>
        <taxon>Paniceae</taxon>
        <taxon>Melinidinae</taxon>
        <taxon>Urochloa</taxon>
    </lineage>
</organism>
<protein>
    <recommendedName>
        <fullName evidence="8">H(+)/Pi cotransporter</fullName>
    </recommendedName>
</protein>
<dbReference type="SUPFAM" id="SSF103473">
    <property type="entry name" value="MFS general substrate transporter"/>
    <property type="match status" value="1"/>
</dbReference>
<evidence type="ECO:0000256" key="1">
    <source>
        <dbReference type="ARBA" id="ARBA00004141"/>
    </source>
</evidence>
<dbReference type="AlphaFoldDB" id="A0ABC9CC18"/>
<evidence type="ECO:0000256" key="5">
    <source>
        <dbReference type="ARBA" id="ARBA00022847"/>
    </source>
</evidence>
<dbReference type="InterPro" id="IPR036259">
    <property type="entry name" value="MFS_trans_sf"/>
</dbReference>
<dbReference type="GO" id="GO:0016020">
    <property type="term" value="C:membrane"/>
    <property type="evidence" value="ECO:0007669"/>
    <property type="project" value="UniProtKB-SubCell"/>
</dbReference>
<evidence type="ECO:0000256" key="2">
    <source>
        <dbReference type="ARBA" id="ARBA00022448"/>
    </source>
</evidence>
<feature type="domain" description="Major facilitator superfamily (MFS) profile" evidence="11">
    <location>
        <begin position="72"/>
        <end position="528"/>
    </location>
</feature>
<sequence>MSSVGESVSTCCGRRHACSSLIYRLNGLGNAMFYRMLNVVTSATYETRRVRKQITVLQALDVAKTQLYHFTTIIIAGMGFFTDAYDLFSISLITDLLGRIYFSDGKLPTGAAVVVNGTALVGTVLGQIFFGWLGDRMGRKHIYGVTLKLMVLCSVASGLSFSRKPKDVIATLCFFRFWLGIGIGGDYPLSATIMSEYANKKTRGTFIAAVFAMQGLGNVAAGAVVLIISARFKNTPAYKTDQFGQADYVWRIVLMLGAIPALLTYYWRMKMPETARYTALITKNLKQAASDMTSVLDIEIPTEKEEMDLLARQDEFGLFSTKFFHRYGRELLGTTMCWLVLDIVFYPLNLFMKPIFNSIGWFEDTGNLDPLQQTYSIARTHAIIILSGTLPGFLFTVIFIDKLGRIRIQLVGFTMMTIFILGLAGPYSKWSHNKSTHIGFAVIYAFIFFFANFGPNSTTFILPTEIFPTRLRSTCHGISGAVGKIGAIIGVIWFLLYGQHAIQNALLMLAGCNLVGIVFTLALPESKGMSLEDITGEIDEVEELPIGSPGTDEADFIHSVVV</sequence>
<feature type="transmembrane region" description="Helical" evidence="10">
    <location>
        <begin position="145"/>
        <end position="162"/>
    </location>
</feature>
<evidence type="ECO:0000313" key="12">
    <source>
        <dbReference type="EMBL" id="CAL5018151.1"/>
    </source>
</evidence>
<evidence type="ECO:0000256" key="3">
    <source>
        <dbReference type="ARBA" id="ARBA00022592"/>
    </source>
</evidence>
<evidence type="ECO:0000256" key="8">
    <source>
        <dbReference type="ARBA" id="ARBA00032043"/>
    </source>
</evidence>
<dbReference type="GO" id="GO:0006817">
    <property type="term" value="P:phosphate ion transport"/>
    <property type="evidence" value="ECO:0007669"/>
    <property type="project" value="UniProtKB-KW"/>
</dbReference>
<keyword evidence="3" id="KW-0592">Phosphate transport</keyword>
<dbReference type="Pfam" id="PF00083">
    <property type="entry name" value="Sugar_tr"/>
    <property type="match status" value="1"/>
</dbReference>
<feature type="transmembrane region" description="Helical" evidence="10">
    <location>
        <begin position="168"/>
        <end position="185"/>
    </location>
</feature>
<feature type="transmembrane region" description="Helical" evidence="10">
    <location>
        <begin position="206"/>
        <end position="228"/>
    </location>
</feature>
<dbReference type="CDD" id="cd17364">
    <property type="entry name" value="MFS_PhT"/>
    <property type="match status" value="1"/>
</dbReference>
<keyword evidence="2" id="KW-0813">Transport</keyword>
<dbReference type="InterPro" id="IPR005828">
    <property type="entry name" value="MFS_sugar_transport-like"/>
</dbReference>
<evidence type="ECO:0000256" key="4">
    <source>
        <dbReference type="ARBA" id="ARBA00022692"/>
    </source>
</evidence>
<dbReference type="Gene3D" id="1.20.1250.20">
    <property type="entry name" value="MFS general substrate transporter like domains"/>
    <property type="match status" value="2"/>
</dbReference>
<keyword evidence="4 10" id="KW-0812">Transmembrane</keyword>
<keyword evidence="6 10" id="KW-1133">Transmembrane helix</keyword>
<evidence type="ECO:0000259" key="11">
    <source>
        <dbReference type="PROSITE" id="PS50850"/>
    </source>
</evidence>
<evidence type="ECO:0000256" key="6">
    <source>
        <dbReference type="ARBA" id="ARBA00022989"/>
    </source>
</evidence>
<evidence type="ECO:0000256" key="9">
    <source>
        <dbReference type="ARBA" id="ARBA00044504"/>
    </source>
</evidence>
<feature type="transmembrane region" description="Helical" evidence="10">
    <location>
        <begin position="380"/>
        <end position="400"/>
    </location>
</feature>
<dbReference type="InterPro" id="IPR020846">
    <property type="entry name" value="MFS_dom"/>
</dbReference>
<feature type="transmembrane region" description="Helical" evidence="10">
    <location>
        <begin position="437"/>
        <end position="454"/>
    </location>
</feature>
<feature type="transmembrane region" description="Helical" evidence="10">
    <location>
        <begin position="67"/>
        <end position="93"/>
    </location>
</feature>
<evidence type="ECO:0000256" key="7">
    <source>
        <dbReference type="ARBA" id="ARBA00023136"/>
    </source>
</evidence>
<feature type="transmembrane region" description="Helical" evidence="10">
    <location>
        <begin position="502"/>
        <end position="523"/>
    </location>
</feature>
<reference evidence="12" key="1">
    <citation type="submission" date="2024-10" db="EMBL/GenBank/DDBJ databases">
        <authorList>
            <person name="Ryan C."/>
        </authorList>
    </citation>
    <scope>NUCLEOTIDE SEQUENCE [LARGE SCALE GENOMIC DNA]</scope>
</reference>